<dbReference type="Proteomes" id="UP000824193">
    <property type="component" value="Unassembled WGS sequence"/>
</dbReference>
<dbReference type="EMBL" id="DXFW01000016">
    <property type="protein sequence ID" value="HIX05584.1"/>
    <property type="molecule type" value="Genomic_DNA"/>
</dbReference>
<reference evidence="1" key="2">
    <citation type="submission" date="2021-04" db="EMBL/GenBank/DDBJ databases">
        <authorList>
            <person name="Gilroy R."/>
        </authorList>
    </citation>
    <scope>NUCLEOTIDE SEQUENCE</scope>
    <source>
        <strain evidence="1">2239</strain>
    </source>
</reference>
<protein>
    <submittedName>
        <fullName evidence="1">(2Fe-2S) ferredoxin domain-containing protein</fullName>
    </submittedName>
</protein>
<dbReference type="SUPFAM" id="SSF52833">
    <property type="entry name" value="Thioredoxin-like"/>
    <property type="match status" value="1"/>
</dbReference>
<dbReference type="CDD" id="cd02980">
    <property type="entry name" value="TRX_Fd_family"/>
    <property type="match status" value="1"/>
</dbReference>
<comment type="caution">
    <text evidence="1">The sequence shown here is derived from an EMBL/GenBank/DDBJ whole genome shotgun (WGS) entry which is preliminary data.</text>
</comment>
<evidence type="ECO:0000313" key="1">
    <source>
        <dbReference type="EMBL" id="HIX05584.1"/>
    </source>
</evidence>
<accession>A0A9D1V3Y5</accession>
<gene>
    <name evidence="1" type="ORF">H9865_05715</name>
</gene>
<sequence length="125" mass="13569">MKSLQELAAIRDRMRQTVNTREPGENPIRVQVGMATCGIAMGARPVLNAFTEEVARRGLSGIMVTQTGCIGICKYEPVVEVFVPGQEKVTYVHMTPEKAARVVAEHLVGGHVVTEYTIGQAGTEE</sequence>
<name>A0A9D1V3Y5_9FIRM</name>
<reference evidence="1" key="1">
    <citation type="journal article" date="2021" name="PeerJ">
        <title>Extensive microbial diversity within the chicken gut microbiome revealed by metagenomics and culture.</title>
        <authorList>
            <person name="Gilroy R."/>
            <person name="Ravi A."/>
            <person name="Getino M."/>
            <person name="Pursley I."/>
            <person name="Horton D.L."/>
            <person name="Alikhan N.F."/>
            <person name="Baker D."/>
            <person name="Gharbi K."/>
            <person name="Hall N."/>
            <person name="Watson M."/>
            <person name="Adriaenssens E.M."/>
            <person name="Foster-Nyarko E."/>
            <person name="Jarju S."/>
            <person name="Secka A."/>
            <person name="Antonio M."/>
            <person name="Oren A."/>
            <person name="Chaudhuri R.R."/>
            <person name="La Ragione R."/>
            <person name="Hildebrand F."/>
            <person name="Pallen M.J."/>
        </authorList>
    </citation>
    <scope>NUCLEOTIDE SEQUENCE</scope>
    <source>
        <strain evidence="1">2239</strain>
    </source>
</reference>
<proteinExistence type="predicted"/>
<organism evidence="1 2">
    <name type="scientific">Candidatus Allofournierella pullicola</name>
    <dbReference type="NCBI Taxonomy" id="2838596"/>
    <lineage>
        <taxon>Bacteria</taxon>
        <taxon>Bacillati</taxon>
        <taxon>Bacillota</taxon>
        <taxon>Clostridia</taxon>
        <taxon>Eubacteriales</taxon>
        <taxon>Oscillospiraceae</taxon>
        <taxon>Allofournierella</taxon>
    </lineage>
</organism>
<dbReference type="Gene3D" id="3.40.30.10">
    <property type="entry name" value="Glutaredoxin"/>
    <property type="match status" value="1"/>
</dbReference>
<evidence type="ECO:0000313" key="2">
    <source>
        <dbReference type="Proteomes" id="UP000824193"/>
    </source>
</evidence>
<dbReference type="InterPro" id="IPR036249">
    <property type="entry name" value="Thioredoxin-like_sf"/>
</dbReference>
<dbReference type="AlphaFoldDB" id="A0A9D1V3Y5"/>